<dbReference type="Proteomes" id="UP000182114">
    <property type="component" value="Unassembled WGS sequence"/>
</dbReference>
<dbReference type="EMBL" id="FNBD01000043">
    <property type="protein sequence ID" value="SDF59364.1"/>
    <property type="molecule type" value="Genomic_DNA"/>
</dbReference>
<reference evidence="4" key="1">
    <citation type="submission" date="2016-10" db="EMBL/GenBank/DDBJ databases">
        <authorList>
            <person name="Varghese N."/>
            <person name="Submissions S."/>
        </authorList>
    </citation>
    <scope>NUCLEOTIDE SEQUENCE [LARGE SCALE GENOMIC DNA]</scope>
    <source>
        <strain evidence="4">DSM 24729</strain>
    </source>
</reference>
<dbReference type="Gene3D" id="4.10.860.10">
    <property type="entry name" value="UVR domain"/>
    <property type="match status" value="1"/>
</dbReference>
<feature type="domain" description="UVR" evidence="2">
    <location>
        <begin position="269"/>
        <end position="303"/>
    </location>
</feature>
<evidence type="ECO:0000256" key="1">
    <source>
        <dbReference type="SAM" id="Coils"/>
    </source>
</evidence>
<evidence type="ECO:0000313" key="3">
    <source>
        <dbReference type="EMBL" id="SDF59364.1"/>
    </source>
</evidence>
<name>A0A1G7MCN4_9FLAO</name>
<protein>
    <submittedName>
        <fullName evidence="3">UvrB/uvrC motif-containing protein</fullName>
    </submittedName>
</protein>
<keyword evidence="4" id="KW-1185">Reference proteome</keyword>
<gene>
    <name evidence="3" type="ORF">SAMN04487992_1431</name>
</gene>
<dbReference type="RefSeq" id="WP_074539650.1">
    <property type="nucleotide sequence ID" value="NZ_FNBD01000043.1"/>
</dbReference>
<evidence type="ECO:0000313" key="4">
    <source>
        <dbReference type="Proteomes" id="UP000182114"/>
    </source>
</evidence>
<dbReference type="Pfam" id="PF02151">
    <property type="entry name" value="UVR"/>
    <property type="match status" value="1"/>
</dbReference>
<dbReference type="InterPro" id="IPR001943">
    <property type="entry name" value="UVR_dom"/>
</dbReference>
<dbReference type="Gene3D" id="3.40.50.1460">
    <property type="match status" value="1"/>
</dbReference>
<sequence>MKINKILAIAINDYDDTELNKIQNCKLDLTAIIDVLSSKYTFEDIEFIHEKKSTTRKALFNKLNTYFINSIENENILLLYAGHGEYNPELETAYWQPSDSDPLDSSTWLSVADILTFIKASKAFHISVVFDSCFSGAIFEEPKRGGGITAFESRKSRLGLTSGGLEKVSDGKTEELSPFAPILTKLLKENNLEELPFNILANNLILEFNNNRNQTPMSGTLINVGHEGGSFIFKLRKETEIIKNENEFLNEKLKNLFIPISKEDIQTIKKIQPINTLKHQVVKKQKYDEATKLRDEELKLQKEIYDRCYEYIDSLHNSIKYSEAEIIISKKLDEDLIQFEESIQSKNKEIEKVKDRLNKEAIDKGEEITPEKKEEIKRIAIIMASGPSIFRSKPDKLMFDQKRDAFLKAYNNNILKVYEEFLRLKANSKSDFLKAKASKLKEIIVNLYKYQIELLIKGYTNDFDEIIKLRELDISLLNWIGDKE</sequence>
<evidence type="ECO:0000259" key="2">
    <source>
        <dbReference type="Pfam" id="PF02151"/>
    </source>
</evidence>
<feature type="coiled-coil region" evidence="1">
    <location>
        <begin position="329"/>
        <end position="363"/>
    </location>
</feature>
<dbReference type="AlphaFoldDB" id="A0A1G7MCN4"/>
<organism evidence="3 4">
    <name type="scientific">Cellulophaga baltica</name>
    <dbReference type="NCBI Taxonomy" id="76594"/>
    <lineage>
        <taxon>Bacteria</taxon>
        <taxon>Pseudomonadati</taxon>
        <taxon>Bacteroidota</taxon>
        <taxon>Flavobacteriia</taxon>
        <taxon>Flavobacteriales</taxon>
        <taxon>Flavobacteriaceae</taxon>
        <taxon>Cellulophaga</taxon>
    </lineage>
</organism>
<proteinExistence type="predicted"/>
<accession>A0A1G7MCN4</accession>
<keyword evidence="1" id="KW-0175">Coiled coil</keyword>